<proteinExistence type="predicted"/>
<dbReference type="GO" id="GO:0071818">
    <property type="term" value="C:BAT3 complex"/>
    <property type="evidence" value="ECO:0007669"/>
    <property type="project" value="TreeGrafter"/>
</dbReference>
<dbReference type="SUPFAM" id="SSF54236">
    <property type="entry name" value="Ubiquitin-like"/>
    <property type="match status" value="1"/>
</dbReference>
<dbReference type="SMART" id="SM00213">
    <property type="entry name" value="UBQ"/>
    <property type="match status" value="1"/>
</dbReference>
<evidence type="ECO:0000256" key="1">
    <source>
        <dbReference type="SAM" id="MobiDB-lite"/>
    </source>
</evidence>
<dbReference type="Gene3D" id="3.10.20.90">
    <property type="entry name" value="Phosphatidylinositol 3-kinase Catalytic Subunit, Chain A, domain 1"/>
    <property type="match status" value="1"/>
</dbReference>
<feature type="region of interest" description="Disordered" evidence="1">
    <location>
        <begin position="1"/>
        <end position="30"/>
    </location>
</feature>
<dbReference type="AlphaFoldDB" id="A0AAD5Q5Y0"/>
<feature type="domain" description="Ubiquitin-like" evidence="2">
    <location>
        <begin position="35"/>
        <end position="110"/>
    </location>
</feature>
<feature type="compositionally biased region" description="Basic and acidic residues" evidence="1">
    <location>
        <begin position="119"/>
        <end position="136"/>
    </location>
</feature>
<dbReference type="GO" id="GO:0036503">
    <property type="term" value="P:ERAD pathway"/>
    <property type="evidence" value="ECO:0007669"/>
    <property type="project" value="TreeGrafter"/>
</dbReference>
<name>A0AAD5Q5Y0_PYTIN</name>
<evidence type="ECO:0000313" key="3">
    <source>
        <dbReference type="EMBL" id="KAJ0398917.1"/>
    </source>
</evidence>
<dbReference type="GO" id="GO:0031593">
    <property type="term" value="F:polyubiquitin modification-dependent protein binding"/>
    <property type="evidence" value="ECO:0007669"/>
    <property type="project" value="TreeGrafter"/>
</dbReference>
<organism evidence="3 4">
    <name type="scientific">Pythium insidiosum</name>
    <name type="common">Pythiosis disease agent</name>
    <dbReference type="NCBI Taxonomy" id="114742"/>
    <lineage>
        <taxon>Eukaryota</taxon>
        <taxon>Sar</taxon>
        <taxon>Stramenopiles</taxon>
        <taxon>Oomycota</taxon>
        <taxon>Peronosporomycetes</taxon>
        <taxon>Pythiales</taxon>
        <taxon>Pythiaceae</taxon>
        <taxon>Pythium</taxon>
    </lineage>
</organism>
<dbReference type="GO" id="GO:0051787">
    <property type="term" value="F:misfolded protein binding"/>
    <property type="evidence" value="ECO:0007669"/>
    <property type="project" value="TreeGrafter"/>
</dbReference>
<sequence length="353" mass="37886">MSTSAAAATSGASAATPEAAPAAAAAEASAPPQRITLKVRTLDQRTYSISIATDASVPELKAVVAEETGVVLPRQRLIFRGKVLKNEEKISTYALEDGHVIHLVVRAENAGPENTPNDARAEAQRERTARNDDPDPRMAGPGRNRVVMGATFSIPEGADVPVPFLSSMVADMVNAVGTATAATGATPAEGGAAQTGNAVNMDELLRRHRMRRLRRRSRERGDGASAPPSAMEGLRNITESYMRRIDTGLASESFNFQDLPAHEVTQEATLNEFMIRSHWDRLMSQFDQFRGRMAQLPIAIREIGVLGADGQDAPAELVSAVVAGSSAAFASGACYERHQHDDWKCNRDANRSE</sequence>
<gene>
    <name evidence="3" type="ORF">P43SY_005275</name>
</gene>
<protein>
    <recommendedName>
        <fullName evidence="2">Ubiquitin-like domain-containing protein</fullName>
    </recommendedName>
</protein>
<accession>A0AAD5Q5Y0</accession>
<reference evidence="3" key="1">
    <citation type="submission" date="2021-12" db="EMBL/GenBank/DDBJ databases">
        <title>Prjna785345.</title>
        <authorList>
            <person name="Rujirawat T."/>
            <person name="Krajaejun T."/>
        </authorList>
    </citation>
    <scope>NUCLEOTIDE SEQUENCE</scope>
    <source>
        <strain evidence="3">Pi057C3</strain>
    </source>
</reference>
<dbReference type="PANTHER" id="PTHR15204">
    <property type="entry name" value="LARGE PROLINE-RICH PROTEIN BAG6"/>
    <property type="match status" value="1"/>
</dbReference>
<dbReference type="EMBL" id="JAKCXM010000200">
    <property type="protein sequence ID" value="KAJ0398917.1"/>
    <property type="molecule type" value="Genomic_DNA"/>
</dbReference>
<dbReference type="InterPro" id="IPR019956">
    <property type="entry name" value="Ubiquitin_dom"/>
</dbReference>
<dbReference type="InterPro" id="IPR029071">
    <property type="entry name" value="Ubiquitin-like_domsf"/>
</dbReference>
<dbReference type="PROSITE" id="PS50053">
    <property type="entry name" value="UBIQUITIN_2"/>
    <property type="match status" value="1"/>
</dbReference>
<evidence type="ECO:0000259" key="2">
    <source>
        <dbReference type="PROSITE" id="PS50053"/>
    </source>
</evidence>
<dbReference type="FunFam" id="3.10.20.90:FF:000154">
    <property type="entry name" value="Large proline-rich protein BAG6"/>
    <property type="match status" value="1"/>
</dbReference>
<dbReference type="PRINTS" id="PR00348">
    <property type="entry name" value="UBIQUITIN"/>
</dbReference>
<dbReference type="Proteomes" id="UP001209570">
    <property type="component" value="Unassembled WGS sequence"/>
</dbReference>
<dbReference type="Pfam" id="PF00240">
    <property type="entry name" value="ubiquitin"/>
    <property type="match status" value="1"/>
</dbReference>
<evidence type="ECO:0000313" key="4">
    <source>
        <dbReference type="Proteomes" id="UP001209570"/>
    </source>
</evidence>
<feature type="region of interest" description="Disordered" evidence="1">
    <location>
        <begin position="109"/>
        <end position="142"/>
    </location>
</feature>
<keyword evidence="4" id="KW-1185">Reference proteome</keyword>
<comment type="caution">
    <text evidence="3">The sequence shown here is derived from an EMBL/GenBank/DDBJ whole genome shotgun (WGS) entry which is preliminary data.</text>
</comment>
<dbReference type="InterPro" id="IPR000626">
    <property type="entry name" value="Ubiquitin-like_dom"/>
</dbReference>
<dbReference type="PANTHER" id="PTHR15204:SF0">
    <property type="entry name" value="LARGE PROLINE-RICH PROTEIN BAG6"/>
    <property type="match status" value="1"/>
</dbReference>